<evidence type="ECO:0000256" key="6">
    <source>
        <dbReference type="ARBA" id="ARBA00022598"/>
    </source>
</evidence>
<evidence type="ECO:0000256" key="7">
    <source>
        <dbReference type="ARBA" id="ARBA00022741"/>
    </source>
</evidence>
<evidence type="ECO:0000256" key="8">
    <source>
        <dbReference type="ARBA" id="ARBA00022840"/>
    </source>
</evidence>
<keyword evidence="8" id="KW-0067">ATP-binding</keyword>
<evidence type="ECO:0000259" key="15">
    <source>
        <dbReference type="PROSITE" id="PS50862"/>
    </source>
</evidence>
<evidence type="ECO:0000256" key="14">
    <source>
        <dbReference type="ARBA" id="ARBA00048823"/>
    </source>
</evidence>
<dbReference type="GO" id="GO:0005737">
    <property type="term" value="C:cytoplasm"/>
    <property type="evidence" value="ECO:0007669"/>
    <property type="project" value="UniProtKB-SubCell"/>
</dbReference>
<dbReference type="GO" id="GO:0005524">
    <property type="term" value="F:ATP binding"/>
    <property type="evidence" value="ECO:0007669"/>
    <property type="project" value="UniProtKB-KW"/>
</dbReference>
<keyword evidence="5" id="KW-0963">Cytoplasm</keyword>
<dbReference type="PATRIC" id="fig|1618331.3.peg.629"/>
<evidence type="ECO:0000313" key="16">
    <source>
        <dbReference type="EMBL" id="KKQ18034.1"/>
    </source>
</evidence>
<evidence type="ECO:0000256" key="2">
    <source>
        <dbReference type="ARBA" id="ARBA00005045"/>
    </source>
</evidence>
<evidence type="ECO:0000256" key="13">
    <source>
        <dbReference type="ARBA" id="ARBA00047929"/>
    </source>
</evidence>
<reference evidence="16 17" key="1">
    <citation type="journal article" date="2015" name="Nature">
        <title>rRNA introns, odd ribosomes, and small enigmatic genomes across a large radiation of phyla.</title>
        <authorList>
            <person name="Brown C.T."/>
            <person name="Hug L.A."/>
            <person name="Thomas B.C."/>
            <person name="Sharon I."/>
            <person name="Castelle C.J."/>
            <person name="Singh A."/>
            <person name="Wilkins M.J."/>
            <person name="Williams K.H."/>
            <person name="Banfield J.F."/>
        </authorList>
    </citation>
    <scope>NUCLEOTIDE SEQUENCE [LARGE SCALE GENOMIC DNA]</scope>
</reference>
<keyword evidence="6 16" id="KW-0436">Ligase</keyword>
<evidence type="ECO:0000256" key="9">
    <source>
        <dbReference type="ARBA" id="ARBA00022917"/>
    </source>
</evidence>
<evidence type="ECO:0000256" key="12">
    <source>
        <dbReference type="ARBA" id="ARBA00033352"/>
    </source>
</evidence>
<dbReference type="PANTHER" id="PTHR43697">
    <property type="entry name" value="SERYL-TRNA SYNTHETASE"/>
    <property type="match status" value="1"/>
</dbReference>
<comment type="catalytic activity">
    <reaction evidence="14">
        <text>tRNA(Ser) + L-serine + ATP = L-seryl-tRNA(Ser) + AMP + diphosphate + H(+)</text>
        <dbReference type="Rhea" id="RHEA:12292"/>
        <dbReference type="Rhea" id="RHEA-COMP:9669"/>
        <dbReference type="Rhea" id="RHEA-COMP:9703"/>
        <dbReference type="ChEBI" id="CHEBI:15378"/>
        <dbReference type="ChEBI" id="CHEBI:30616"/>
        <dbReference type="ChEBI" id="CHEBI:33019"/>
        <dbReference type="ChEBI" id="CHEBI:33384"/>
        <dbReference type="ChEBI" id="CHEBI:78442"/>
        <dbReference type="ChEBI" id="CHEBI:78533"/>
        <dbReference type="ChEBI" id="CHEBI:456215"/>
        <dbReference type="EC" id="6.1.1.11"/>
    </reaction>
</comment>
<dbReference type="PRINTS" id="PR00981">
    <property type="entry name" value="TRNASYNTHSER"/>
</dbReference>
<accession>A0A0G0I186</accession>
<dbReference type="Proteomes" id="UP000034508">
    <property type="component" value="Unassembled WGS sequence"/>
</dbReference>
<dbReference type="SUPFAM" id="SSF55681">
    <property type="entry name" value="Class II aaRS and biotin synthetases"/>
    <property type="match status" value="1"/>
</dbReference>
<proteinExistence type="inferred from homology"/>
<dbReference type="InterPro" id="IPR045864">
    <property type="entry name" value="aa-tRNA-synth_II/BPL/LPL"/>
</dbReference>
<dbReference type="InterPro" id="IPR002317">
    <property type="entry name" value="Ser-tRNA-ligase_type_1"/>
</dbReference>
<organism evidence="16 17">
    <name type="scientific">Berkelbacteria bacterium GW2011_GWA1_36_9</name>
    <dbReference type="NCBI Taxonomy" id="1618331"/>
    <lineage>
        <taxon>Bacteria</taxon>
        <taxon>Candidatus Berkelbacteria</taxon>
    </lineage>
</organism>
<dbReference type="InterPro" id="IPR002314">
    <property type="entry name" value="aa-tRNA-synt_IIb"/>
</dbReference>
<evidence type="ECO:0000256" key="11">
    <source>
        <dbReference type="ARBA" id="ARBA00031113"/>
    </source>
</evidence>
<dbReference type="PANTHER" id="PTHR43697:SF1">
    <property type="entry name" value="SERINE--TRNA LIGASE"/>
    <property type="match status" value="1"/>
</dbReference>
<comment type="subcellular location">
    <subcellularLocation>
        <location evidence="1">Cytoplasm</location>
    </subcellularLocation>
</comment>
<dbReference type="AlphaFoldDB" id="A0A0G0I186"/>
<dbReference type="Gene3D" id="3.30.930.10">
    <property type="entry name" value="Bira Bifunctional Protein, Domain 2"/>
    <property type="match status" value="1"/>
</dbReference>
<comment type="pathway">
    <text evidence="2">Aminoacyl-tRNA biosynthesis; selenocysteinyl-tRNA(Sec) biosynthesis; L-seryl-tRNA(Sec) from L-serine and tRNA(Sec): step 1/1.</text>
</comment>
<evidence type="ECO:0000256" key="5">
    <source>
        <dbReference type="ARBA" id="ARBA00022490"/>
    </source>
</evidence>
<evidence type="ECO:0000256" key="10">
    <source>
        <dbReference type="ARBA" id="ARBA00023146"/>
    </source>
</evidence>
<evidence type="ECO:0000256" key="3">
    <source>
        <dbReference type="ARBA" id="ARBA00010728"/>
    </source>
</evidence>
<keyword evidence="7" id="KW-0547">Nucleotide-binding</keyword>
<gene>
    <name evidence="16" type="ORF">US31_C0011G0016</name>
</gene>
<evidence type="ECO:0000256" key="4">
    <source>
        <dbReference type="ARBA" id="ARBA00012840"/>
    </source>
</evidence>
<evidence type="ECO:0000313" key="17">
    <source>
        <dbReference type="Proteomes" id="UP000034508"/>
    </source>
</evidence>
<dbReference type="EC" id="6.1.1.11" evidence="4"/>
<dbReference type="InterPro" id="IPR006195">
    <property type="entry name" value="aa-tRNA-synth_II"/>
</dbReference>
<dbReference type="GO" id="GO:0006434">
    <property type="term" value="P:seryl-tRNA aminoacylation"/>
    <property type="evidence" value="ECO:0007669"/>
    <property type="project" value="InterPro"/>
</dbReference>
<protein>
    <recommendedName>
        <fullName evidence="4">serine--tRNA ligase</fullName>
        <ecNumber evidence="4">6.1.1.11</ecNumber>
    </recommendedName>
    <alternativeName>
        <fullName evidence="11">Seryl-tRNA synthetase</fullName>
    </alternativeName>
    <alternativeName>
        <fullName evidence="12">Seryl-tRNA(Ser/Sec) synthetase</fullName>
    </alternativeName>
</protein>
<dbReference type="Pfam" id="PF00587">
    <property type="entry name" value="tRNA-synt_2b"/>
    <property type="match status" value="1"/>
</dbReference>
<comment type="catalytic activity">
    <reaction evidence="13">
        <text>tRNA(Sec) + L-serine + ATP = L-seryl-tRNA(Sec) + AMP + diphosphate + H(+)</text>
        <dbReference type="Rhea" id="RHEA:42580"/>
        <dbReference type="Rhea" id="RHEA-COMP:9742"/>
        <dbReference type="Rhea" id="RHEA-COMP:10128"/>
        <dbReference type="ChEBI" id="CHEBI:15378"/>
        <dbReference type="ChEBI" id="CHEBI:30616"/>
        <dbReference type="ChEBI" id="CHEBI:33019"/>
        <dbReference type="ChEBI" id="CHEBI:33384"/>
        <dbReference type="ChEBI" id="CHEBI:78442"/>
        <dbReference type="ChEBI" id="CHEBI:78533"/>
        <dbReference type="ChEBI" id="CHEBI:456215"/>
        <dbReference type="EC" id="6.1.1.11"/>
    </reaction>
</comment>
<sequence>MAKMLYRVVALCAGDLSLPSAKTIDLETWMPGEGRYRETHSSSNCTDFQARRLKIRYKDGDKLDFVHTLNGTAVAIGRVLIAILENYFQEDGSVKVPEVLQKYCGFKEIKK</sequence>
<dbReference type="PROSITE" id="PS50862">
    <property type="entry name" value="AA_TRNA_LIGASE_II"/>
    <property type="match status" value="1"/>
</dbReference>
<keyword evidence="9" id="KW-0648">Protein biosynthesis</keyword>
<keyword evidence="10" id="KW-0030">Aminoacyl-tRNA synthetase</keyword>
<comment type="similarity">
    <text evidence="3">Belongs to the class-II aminoacyl-tRNA synthetase family. Type-1 seryl-tRNA synthetase subfamily.</text>
</comment>
<dbReference type="EMBL" id="LBSM01000011">
    <property type="protein sequence ID" value="KKQ18034.1"/>
    <property type="molecule type" value="Genomic_DNA"/>
</dbReference>
<dbReference type="GO" id="GO:0004828">
    <property type="term" value="F:serine-tRNA ligase activity"/>
    <property type="evidence" value="ECO:0007669"/>
    <property type="project" value="UniProtKB-EC"/>
</dbReference>
<feature type="domain" description="Aminoacyl-transfer RNA synthetases class-II family profile" evidence="15">
    <location>
        <begin position="1"/>
        <end position="97"/>
    </location>
</feature>
<evidence type="ECO:0000256" key="1">
    <source>
        <dbReference type="ARBA" id="ARBA00004496"/>
    </source>
</evidence>
<name>A0A0G0I186_9BACT</name>
<comment type="caution">
    <text evidence="16">The sequence shown here is derived from an EMBL/GenBank/DDBJ whole genome shotgun (WGS) entry which is preliminary data.</text>
</comment>